<dbReference type="Gene3D" id="3.50.70.20">
    <property type="entry name" value="Cytochrome P460"/>
    <property type="match status" value="1"/>
</dbReference>
<evidence type="ECO:0000256" key="1">
    <source>
        <dbReference type="SAM" id="SignalP"/>
    </source>
</evidence>
<dbReference type="KEGG" id="dpg:DESPIGER_1375"/>
<reference evidence="4" key="1">
    <citation type="submission" date="2016-10" db="EMBL/GenBank/DDBJ databases">
        <authorList>
            <person name="Wegmann U."/>
        </authorList>
    </citation>
    <scope>NUCLEOTIDE SEQUENCE [LARGE SCALE GENOMIC DNA]</scope>
</reference>
<dbReference type="RefSeq" id="WP_083575325.1">
    <property type="nucleotide sequence ID" value="NZ_CALJDE010000050.1"/>
</dbReference>
<keyword evidence="1" id="KW-0732">Signal</keyword>
<evidence type="ECO:0000313" key="4">
    <source>
        <dbReference type="Proteomes" id="UP000186323"/>
    </source>
</evidence>
<dbReference type="AlphaFoldDB" id="A0A1K1LET8"/>
<evidence type="ECO:0000313" key="3">
    <source>
        <dbReference type="EMBL" id="SFV73221.1"/>
    </source>
</evidence>
<dbReference type="Proteomes" id="UP000186323">
    <property type="component" value="Chromosome I"/>
</dbReference>
<dbReference type="EMBL" id="LT630450">
    <property type="protein sequence ID" value="SFV73221.1"/>
    <property type="molecule type" value="Genomic_DNA"/>
</dbReference>
<dbReference type="InterPro" id="IPR038142">
    <property type="entry name" value="Cytochrome_P460_sp"/>
</dbReference>
<feature type="chain" id="PRO_5012656410" evidence="1">
    <location>
        <begin position="23"/>
        <end position="170"/>
    </location>
</feature>
<name>A0A1K1LET8_9BACT</name>
<organism evidence="3 4">
    <name type="scientific">Desulfovibrio piger</name>
    <dbReference type="NCBI Taxonomy" id="901"/>
    <lineage>
        <taxon>Bacteria</taxon>
        <taxon>Pseudomonadati</taxon>
        <taxon>Thermodesulfobacteriota</taxon>
        <taxon>Desulfovibrionia</taxon>
        <taxon>Desulfovibrionales</taxon>
        <taxon>Desulfovibrionaceae</taxon>
        <taxon>Desulfovibrio</taxon>
    </lineage>
</organism>
<feature type="signal peptide" evidence="1">
    <location>
        <begin position="1"/>
        <end position="22"/>
    </location>
</feature>
<dbReference type="CDD" id="cd20753">
    <property type="entry name" value="cyt_P460_Mc-like"/>
    <property type="match status" value="1"/>
</dbReference>
<sequence length="170" mass="18733">MKFAPLLSALCLFSLCAAPTVAEEQKPAPAPNGLEIPEGFENWAVISISHRLDRESMRVILGNDIAVKAARSGQTSPWPDGAIIAKVAWTETSEEDWPAAVVPGKLLNAEFMFKDSKKFAANGTGWGWARWKGPDRTPYGKDASFEKECIECHAAVRHRDWAFTQAATFR</sequence>
<accession>A0A1K1LET8</accession>
<proteinExistence type="predicted"/>
<feature type="domain" description="Cytochrome P460" evidence="2">
    <location>
        <begin position="37"/>
        <end position="164"/>
    </location>
</feature>
<dbReference type="Pfam" id="PF16694">
    <property type="entry name" value="Cytochrome_P460"/>
    <property type="match status" value="1"/>
</dbReference>
<gene>
    <name evidence="3" type="ORF">DESPIGER_1375</name>
</gene>
<keyword evidence="4" id="KW-1185">Reference proteome</keyword>
<dbReference type="OrthoDB" id="511546at2"/>
<evidence type="ECO:0000259" key="2">
    <source>
        <dbReference type="Pfam" id="PF16694"/>
    </source>
</evidence>
<dbReference type="InterPro" id="IPR032033">
    <property type="entry name" value="Cytochrome_P460"/>
</dbReference>
<protein>
    <submittedName>
        <fullName evidence="3">Cytochrome p460</fullName>
    </submittedName>
</protein>